<gene>
    <name evidence="1" type="ORF">FE257_008933</name>
</gene>
<dbReference type="Proteomes" id="UP001194746">
    <property type="component" value="Unassembled WGS sequence"/>
</dbReference>
<organism evidence="1 2">
    <name type="scientific">Aspergillus nanangensis</name>
    <dbReference type="NCBI Taxonomy" id="2582783"/>
    <lineage>
        <taxon>Eukaryota</taxon>
        <taxon>Fungi</taxon>
        <taxon>Dikarya</taxon>
        <taxon>Ascomycota</taxon>
        <taxon>Pezizomycotina</taxon>
        <taxon>Eurotiomycetes</taxon>
        <taxon>Eurotiomycetidae</taxon>
        <taxon>Eurotiales</taxon>
        <taxon>Aspergillaceae</taxon>
        <taxon>Aspergillus</taxon>
        <taxon>Aspergillus subgen. Circumdati</taxon>
    </lineage>
</organism>
<proteinExistence type="predicted"/>
<reference evidence="1" key="1">
    <citation type="journal article" date="2019" name="Beilstein J. Org. Chem.">
        <title>Nanangenines: drimane sesquiterpenoids as the dominant metabolite cohort of a novel Australian fungus, Aspergillus nanangensis.</title>
        <authorList>
            <person name="Lacey H.J."/>
            <person name="Gilchrist C.L.M."/>
            <person name="Crombie A."/>
            <person name="Kalaitzis J.A."/>
            <person name="Vuong D."/>
            <person name="Rutledge P.J."/>
            <person name="Turner P."/>
            <person name="Pitt J.I."/>
            <person name="Lacey E."/>
            <person name="Chooi Y.H."/>
            <person name="Piggott A.M."/>
        </authorList>
    </citation>
    <scope>NUCLEOTIDE SEQUENCE</scope>
    <source>
        <strain evidence="1">MST-FP2251</strain>
    </source>
</reference>
<evidence type="ECO:0000313" key="2">
    <source>
        <dbReference type="Proteomes" id="UP001194746"/>
    </source>
</evidence>
<accession>A0AAD4CWW9</accession>
<comment type="caution">
    <text evidence="1">The sequence shown here is derived from an EMBL/GenBank/DDBJ whole genome shotgun (WGS) entry which is preliminary data.</text>
</comment>
<reference evidence="1" key="2">
    <citation type="submission" date="2020-02" db="EMBL/GenBank/DDBJ databases">
        <authorList>
            <person name="Gilchrist C.L.M."/>
            <person name="Chooi Y.-H."/>
        </authorList>
    </citation>
    <scope>NUCLEOTIDE SEQUENCE</scope>
    <source>
        <strain evidence="1">MST-FP2251</strain>
    </source>
</reference>
<evidence type="ECO:0000313" key="1">
    <source>
        <dbReference type="EMBL" id="KAF9893962.1"/>
    </source>
</evidence>
<keyword evidence="2" id="KW-1185">Reference proteome</keyword>
<name>A0AAD4CWW9_ASPNN</name>
<dbReference type="AlphaFoldDB" id="A0AAD4CWW9"/>
<dbReference type="EMBL" id="VCAU01000005">
    <property type="protein sequence ID" value="KAF9893962.1"/>
    <property type="molecule type" value="Genomic_DNA"/>
</dbReference>
<sequence>MAGIWYQYMLLSSEPTVILQLLTDAEEQFGEFATLSINYECQLPSEHSVESAFKKMNTQSDCLAKCIGRTATTLGIAPESRGVLIVIDPDKVTPKNVRTYYKPLIRHSHNYSMRWRFLFQERKFRDQLWNTKFAIQDFKRVMSDYHPDVYAQDYERAFQNSVQEKLGIRGSLSATDG</sequence>
<protein>
    <submittedName>
        <fullName evidence="1">Uncharacterized protein</fullName>
    </submittedName>
</protein>